<evidence type="ECO:0000313" key="2">
    <source>
        <dbReference type="EMBL" id="AGM25412.1"/>
    </source>
</evidence>
<keyword evidence="3" id="KW-1185">Reference proteome</keyword>
<protein>
    <submittedName>
        <fullName evidence="2">Aldo/keto reductase</fullName>
    </submittedName>
</protein>
<dbReference type="Pfam" id="PF00248">
    <property type="entry name" value="Aldo_ket_red"/>
    <property type="match status" value="1"/>
</dbReference>
<dbReference type="PANTHER" id="PTHR43827">
    <property type="entry name" value="2,5-DIKETO-D-GLUCONIC ACID REDUCTASE"/>
    <property type="match status" value="1"/>
</dbReference>
<dbReference type="InterPro" id="IPR036812">
    <property type="entry name" value="NAD(P)_OxRdtase_dom_sf"/>
</dbReference>
<accession>R4U240</accession>
<dbReference type="KEGG" id="scr:SCHRY_v1c08370"/>
<feature type="domain" description="NADP-dependent oxidoreductase" evidence="1">
    <location>
        <begin position="19"/>
        <end position="162"/>
    </location>
</feature>
<dbReference type="PRINTS" id="PR00069">
    <property type="entry name" value="ALDKETRDTASE"/>
</dbReference>
<dbReference type="GO" id="GO:0016491">
    <property type="term" value="F:oxidoreductase activity"/>
    <property type="evidence" value="ECO:0007669"/>
    <property type="project" value="InterPro"/>
</dbReference>
<dbReference type="InterPro" id="IPR023210">
    <property type="entry name" value="NADP_OxRdtase_dom"/>
</dbReference>
<dbReference type="SUPFAM" id="SSF51430">
    <property type="entry name" value="NAD(P)-linked oxidoreductase"/>
    <property type="match status" value="1"/>
</dbReference>
<dbReference type="InterPro" id="IPR020471">
    <property type="entry name" value="AKR"/>
</dbReference>
<sequence length="166" mass="19202">MLNQVEKVVLGTMDIEDENVIINALKNGYEIIDSAEEYQNEKIIGRAIKHYLNETHHERTDLIIATKISAHSVEKNQTKKVVYQALENLQLDYLDIVLLHHPSLNFEATIKAYQELLTLKKAGLIRTVGVSNFDKDMIKLLYAKTGCYPEINQIEFSPFNQRWDRI</sequence>
<dbReference type="AlphaFoldDB" id="R4U240"/>
<dbReference type="PANTHER" id="PTHR43827:SF14">
    <property type="entry name" value="NADP-DEPENDENT OXIDOREDUCTASE DOMAIN-CONTAINING PROTEIN"/>
    <property type="match status" value="1"/>
</dbReference>
<dbReference type="Proteomes" id="UP000013964">
    <property type="component" value="Chromosome"/>
</dbReference>
<evidence type="ECO:0000313" key="3">
    <source>
        <dbReference type="Proteomes" id="UP000013964"/>
    </source>
</evidence>
<evidence type="ECO:0000259" key="1">
    <source>
        <dbReference type="Pfam" id="PF00248"/>
    </source>
</evidence>
<dbReference type="STRING" id="1276227.SCHRY_v1c08370"/>
<dbReference type="HOGENOM" id="CLU_023205_19_0_14"/>
<proteinExistence type="predicted"/>
<organism evidence="2 3">
    <name type="scientific">Spiroplasma chrysopicola DF-1</name>
    <dbReference type="NCBI Taxonomy" id="1276227"/>
    <lineage>
        <taxon>Bacteria</taxon>
        <taxon>Bacillati</taxon>
        <taxon>Mycoplasmatota</taxon>
        <taxon>Mollicutes</taxon>
        <taxon>Entomoplasmatales</taxon>
        <taxon>Spiroplasmataceae</taxon>
        <taxon>Spiroplasma</taxon>
    </lineage>
</organism>
<name>R4U240_9MOLU</name>
<dbReference type="PATRIC" id="fig|1276227.3.peg.846"/>
<dbReference type="InterPro" id="IPR018170">
    <property type="entry name" value="Aldo/ket_reductase_CS"/>
</dbReference>
<gene>
    <name evidence="2" type="primary">ytbE</name>
    <name evidence="2" type="ORF">SCHRY_v1c08370</name>
</gene>
<dbReference type="EMBL" id="CP005077">
    <property type="protein sequence ID" value="AGM25412.1"/>
    <property type="molecule type" value="Genomic_DNA"/>
</dbReference>
<reference evidence="2 3" key="1">
    <citation type="journal article" date="2013" name="Genome Biol. Evol.">
        <title>Complete genomes of two dipteran-associated spiroplasmas provided insights into the origin, dynamics, and impacts of viral invasion in spiroplasma.</title>
        <authorList>
            <person name="Ku C."/>
            <person name="Lo W.S."/>
            <person name="Chen L.L."/>
            <person name="Kuo C.H."/>
        </authorList>
    </citation>
    <scope>NUCLEOTIDE SEQUENCE [LARGE SCALE GENOMIC DNA]</scope>
    <source>
        <strain evidence="2 3">DF-1</strain>
    </source>
</reference>
<dbReference type="PROSITE" id="PS00062">
    <property type="entry name" value="ALDOKETO_REDUCTASE_2"/>
    <property type="match status" value="1"/>
</dbReference>
<dbReference type="eggNOG" id="COG0656">
    <property type="taxonomic scope" value="Bacteria"/>
</dbReference>
<dbReference type="RefSeq" id="WP_016339233.1">
    <property type="nucleotide sequence ID" value="NC_021280.1"/>
</dbReference>
<dbReference type="Gene3D" id="3.20.20.100">
    <property type="entry name" value="NADP-dependent oxidoreductase domain"/>
    <property type="match status" value="1"/>
</dbReference>